<dbReference type="OrthoDB" id="76676at2759"/>
<dbReference type="AlphaFoldDB" id="A0A8H4ESZ3"/>
<feature type="compositionally biased region" description="Basic and acidic residues" evidence="1">
    <location>
        <begin position="101"/>
        <end position="114"/>
    </location>
</feature>
<dbReference type="EMBL" id="WTPW01000099">
    <property type="protein sequence ID" value="KAF0548142.1"/>
    <property type="molecule type" value="Genomic_DNA"/>
</dbReference>
<feature type="compositionally biased region" description="Polar residues" evidence="1">
    <location>
        <begin position="11"/>
        <end position="26"/>
    </location>
</feature>
<keyword evidence="3" id="KW-1185">Reference proteome</keyword>
<feature type="compositionally biased region" description="Polar residues" evidence="1">
    <location>
        <begin position="128"/>
        <end position="140"/>
    </location>
</feature>
<proteinExistence type="predicted"/>
<accession>A0A8H4ESZ3</accession>
<evidence type="ECO:0000313" key="2">
    <source>
        <dbReference type="EMBL" id="KAF0548142.1"/>
    </source>
</evidence>
<comment type="caution">
    <text evidence="2">The sequence shown here is derived from an EMBL/GenBank/DDBJ whole genome shotgun (WGS) entry which is preliminary data.</text>
</comment>
<evidence type="ECO:0000313" key="3">
    <source>
        <dbReference type="Proteomes" id="UP000439903"/>
    </source>
</evidence>
<gene>
    <name evidence="2" type="ORF">F8M41_026355</name>
</gene>
<reference evidence="2 3" key="1">
    <citation type="journal article" date="2019" name="Environ. Microbiol.">
        <title>At the nexus of three kingdoms: the genome of the mycorrhizal fungus Gigaspora margarita provides insights into plant, endobacterial and fungal interactions.</title>
        <authorList>
            <person name="Venice F."/>
            <person name="Ghignone S."/>
            <person name="Salvioli di Fossalunga A."/>
            <person name="Amselem J."/>
            <person name="Novero M."/>
            <person name="Xianan X."/>
            <person name="Sedzielewska Toro K."/>
            <person name="Morin E."/>
            <person name="Lipzen A."/>
            <person name="Grigoriev I.V."/>
            <person name="Henrissat B."/>
            <person name="Martin F.M."/>
            <person name="Bonfante P."/>
        </authorList>
    </citation>
    <scope>NUCLEOTIDE SEQUENCE [LARGE SCALE GENOMIC DNA]</scope>
    <source>
        <strain evidence="2 3">BEG34</strain>
    </source>
</reference>
<feature type="region of interest" description="Disordered" evidence="1">
    <location>
        <begin position="55"/>
        <end position="192"/>
    </location>
</feature>
<protein>
    <submittedName>
        <fullName evidence="2">Transcription initiation factor iif subunit alpha</fullName>
    </submittedName>
</protein>
<feature type="region of interest" description="Disordered" evidence="1">
    <location>
        <begin position="1"/>
        <end position="27"/>
    </location>
</feature>
<evidence type="ECO:0000256" key="1">
    <source>
        <dbReference type="SAM" id="MobiDB-lite"/>
    </source>
</evidence>
<feature type="compositionally biased region" description="Polar residues" evidence="1">
    <location>
        <begin position="165"/>
        <end position="189"/>
    </location>
</feature>
<dbReference type="Proteomes" id="UP000439903">
    <property type="component" value="Unassembled WGS sequence"/>
</dbReference>
<sequence>MERPSSPIIEASNTQKTQPSVSTKNLVQKPKMVKTVVPVSDSKQVANNVTIKKVVGSNQVTSINRTRPAEPDSKSGSSVKRPRTSDSAEPSINAAAIKRVKTGDSKINKPRDIESSNITNRPRHDEPMTSNSANSASGIQNIKRIRPSDSKTSGVSSDAVKKPKTAQSTSTSGAPSRSTVSSPSTNVGNDSRLISEGEIKKLIESKQVNVTEIIKAFKKKINADSRNRDILLNITKKIATYKDGYFVLKPQ</sequence>
<name>A0A8H4ESZ3_GIGMA</name>
<feature type="compositionally biased region" description="Polar residues" evidence="1">
    <location>
        <begin position="55"/>
        <end position="65"/>
    </location>
</feature>
<organism evidence="2 3">
    <name type="scientific">Gigaspora margarita</name>
    <dbReference type="NCBI Taxonomy" id="4874"/>
    <lineage>
        <taxon>Eukaryota</taxon>
        <taxon>Fungi</taxon>
        <taxon>Fungi incertae sedis</taxon>
        <taxon>Mucoromycota</taxon>
        <taxon>Glomeromycotina</taxon>
        <taxon>Glomeromycetes</taxon>
        <taxon>Diversisporales</taxon>
        <taxon>Gigasporaceae</taxon>
        <taxon>Gigaspora</taxon>
    </lineage>
</organism>